<evidence type="ECO:0000256" key="1">
    <source>
        <dbReference type="SAM" id="MobiDB-lite"/>
    </source>
</evidence>
<comment type="caution">
    <text evidence="2">The sequence shown here is derived from an EMBL/GenBank/DDBJ whole genome shotgun (WGS) entry which is preliminary data.</text>
</comment>
<keyword evidence="3" id="KW-1185">Reference proteome</keyword>
<dbReference type="EMBL" id="BDGG01000001">
    <property type="protein sequence ID" value="GAU88465.1"/>
    <property type="molecule type" value="Genomic_DNA"/>
</dbReference>
<proteinExistence type="predicted"/>
<dbReference type="AlphaFoldDB" id="A0A1D1UJA0"/>
<protein>
    <submittedName>
        <fullName evidence="2">Uncharacterized protein</fullName>
    </submittedName>
</protein>
<organism evidence="2 3">
    <name type="scientific">Ramazzottius varieornatus</name>
    <name type="common">Water bear</name>
    <name type="synonym">Tardigrade</name>
    <dbReference type="NCBI Taxonomy" id="947166"/>
    <lineage>
        <taxon>Eukaryota</taxon>
        <taxon>Metazoa</taxon>
        <taxon>Ecdysozoa</taxon>
        <taxon>Tardigrada</taxon>
        <taxon>Eutardigrada</taxon>
        <taxon>Parachela</taxon>
        <taxon>Hypsibioidea</taxon>
        <taxon>Ramazzottiidae</taxon>
        <taxon>Ramazzottius</taxon>
    </lineage>
</organism>
<accession>A0A1D1UJA0</accession>
<sequence length="104" mass="11595">MENSFGLSSVFIVTNTFLRQDPEHRKALCRFYESRTEEPEGKLIRSVPLEDADVEQFLAGELGFPELEYLPVNRENSDNGFDDPVASGAETESPPSKGLRSDGN</sequence>
<reference evidence="2 3" key="1">
    <citation type="journal article" date="2016" name="Nat. Commun.">
        <title>Extremotolerant tardigrade genome and improved radiotolerance of human cultured cells by tardigrade-unique protein.</title>
        <authorList>
            <person name="Hashimoto T."/>
            <person name="Horikawa D.D."/>
            <person name="Saito Y."/>
            <person name="Kuwahara H."/>
            <person name="Kozuka-Hata H."/>
            <person name="Shin-I T."/>
            <person name="Minakuchi Y."/>
            <person name="Ohishi K."/>
            <person name="Motoyama A."/>
            <person name="Aizu T."/>
            <person name="Enomoto A."/>
            <person name="Kondo K."/>
            <person name="Tanaka S."/>
            <person name="Hara Y."/>
            <person name="Koshikawa S."/>
            <person name="Sagara H."/>
            <person name="Miura T."/>
            <person name="Yokobori S."/>
            <person name="Miyagawa K."/>
            <person name="Suzuki Y."/>
            <person name="Kubo T."/>
            <person name="Oyama M."/>
            <person name="Kohara Y."/>
            <person name="Fujiyama A."/>
            <person name="Arakawa K."/>
            <person name="Katayama T."/>
            <person name="Toyoda A."/>
            <person name="Kunieda T."/>
        </authorList>
    </citation>
    <scope>NUCLEOTIDE SEQUENCE [LARGE SCALE GENOMIC DNA]</scope>
    <source>
        <strain evidence="2 3">YOKOZUNA-1</strain>
    </source>
</reference>
<gene>
    <name evidence="2" type="primary">RvY_01160-1</name>
    <name evidence="2" type="synonym">RvY_01160.1</name>
    <name evidence="2" type="ORF">RvY_01160</name>
</gene>
<dbReference type="Proteomes" id="UP000186922">
    <property type="component" value="Unassembled WGS sequence"/>
</dbReference>
<evidence type="ECO:0000313" key="2">
    <source>
        <dbReference type="EMBL" id="GAU88465.1"/>
    </source>
</evidence>
<evidence type="ECO:0000313" key="3">
    <source>
        <dbReference type="Proteomes" id="UP000186922"/>
    </source>
</evidence>
<name>A0A1D1UJA0_RAMVA</name>
<feature type="region of interest" description="Disordered" evidence="1">
    <location>
        <begin position="73"/>
        <end position="104"/>
    </location>
</feature>